<organism evidence="1 2">
    <name type="scientific">Leuconostoc pseudomesenteroides</name>
    <dbReference type="NCBI Taxonomy" id="33968"/>
    <lineage>
        <taxon>Bacteria</taxon>
        <taxon>Bacillati</taxon>
        <taxon>Bacillota</taxon>
        <taxon>Bacilli</taxon>
        <taxon>Lactobacillales</taxon>
        <taxon>Lactobacillaceae</taxon>
        <taxon>Leuconostoc</taxon>
    </lineage>
</organism>
<sequence>MDMKIWTAKRKKLRDIYLNASHDATSDKAIDEDKSQVITLDNNSALLDNSASILDFVNKMKETLLAKTTNTA</sequence>
<gene>
    <name evidence="1" type="ORF">BMR96_05340</name>
</gene>
<dbReference type="AlphaFoldDB" id="A0A1X0VE23"/>
<dbReference type="EMBL" id="MPLS01000014">
    <property type="protein sequence ID" value="ORI97826.1"/>
    <property type="molecule type" value="Genomic_DNA"/>
</dbReference>
<reference evidence="1 2" key="1">
    <citation type="journal article" date="2017" name="Front. Microbiol.">
        <title>Genomic Characterization of Dairy Associated Leuconostoc Species and Diversity of Leuconostocs in Undefined Mixed Mesophilic Starter Cultures.</title>
        <authorList>
            <person name="Frantzen C.A."/>
            <person name="Kot W."/>
            <person name="Pedersen T.B."/>
            <person name="Ardo Y.M."/>
            <person name="Broadbent J.R."/>
            <person name="Neve H."/>
            <person name="Hansen L.H."/>
            <person name="Dal Bello F."/>
            <person name="Ostlie H.M."/>
            <person name="Kleppen H.P."/>
            <person name="Vogensen F.K."/>
            <person name="Holo H."/>
        </authorList>
    </citation>
    <scope>NUCLEOTIDE SEQUENCE [LARGE SCALE GENOMIC DNA]</scope>
    <source>
        <strain evidence="1 2">LMGCF08</strain>
    </source>
</reference>
<protein>
    <submittedName>
        <fullName evidence="1">Uncharacterized protein</fullName>
    </submittedName>
</protein>
<proteinExistence type="predicted"/>
<evidence type="ECO:0000313" key="2">
    <source>
        <dbReference type="Proteomes" id="UP000192288"/>
    </source>
</evidence>
<name>A0A1X0VE23_LEUPS</name>
<dbReference type="Proteomes" id="UP000192288">
    <property type="component" value="Unassembled WGS sequence"/>
</dbReference>
<evidence type="ECO:0000313" key="1">
    <source>
        <dbReference type="EMBL" id="ORI97826.1"/>
    </source>
</evidence>
<comment type="caution">
    <text evidence="1">The sequence shown here is derived from an EMBL/GenBank/DDBJ whole genome shotgun (WGS) entry which is preliminary data.</text>
</comment>
<accession>A0A1X0VE23</accession>
<dbReference type="STRING" id="33968.BMS77_04410"/>